<evidence type="ECO:0000313" key="1">
    <source>
        <dbReference type="EMBL" id="HIT16906.1"/>
    </source>
</evidence>
<dbReference type="Proteomes" id="UP000886893">
    <property type="component" value="Unassembled WGS sequence"/>
</dbReference>
<name>A0A9D1G732_9FIRM</name>
<dbReference type="SUPFAM" id="SSF55486">
    <property type="entry name" value="Metalloproteases ('zincins'), catalytic domain"/>
    <property type="match status" value="1"/>
</dbReference>
<organism evidence="1 2">
    <name type="scientific">Candidatus Caccosoma faecigallinarum</name>
    <dbReference type="NCBI Taxonomy" id="2840720"/>
    <lineage>
        <taxon>Bacteria</taxon>
        <taxon>Bacillati</taxon>
        <taxon>Bacillota</taxon>
        <taxon>Bacillota incertae sedis</taxon>
        <taxon>Candidatus Caccosoma</taxon>
    </lineage>
</organism>
<evidence type="ECO:0008006" key="3">
    <source>
        <dbReference type="Google" id="ProtNLM"/>
    </source>
</evidence>
<dbReference type="AlphaFoldDB" id="A0A9D1G732"/>
<protein>
    <recommendedName>
        <fullName evidence="3">Oligoendopeptidase F</fullName>
    </recommendedName>
</protein>
<reference evidence="1" key="2">
    <citation type="journal article" date="2021" name="PeerJ">
        <title>Extensive microbial diversity within the chicken gut microbiome revealed by metagenomics and culture.</title>
        <authorList>
            <person name="Gilroy R."/>
            <person name="Ravi A."/>
            <person name="Getino M."/>
            <person name="Pursley I."/>
            <person name="Horton D.L."/>
            <person name="Alikhan N.F."/>
            <person name="Baker D."/>
            <person name="Gharbi K."/>
            <person name="Hall N."/>
            <person name="Watson M."/>
            <person name="Adriaenssens E.M."/>
            <person name="Foster-Nyarko E."/>
            <person name="Jarju S."/>
            <person name="Secka A."/>
            <person name="Antonio M."/>
            <person name="Oren A."/>
            <person name="Chaudhuri R.R."/>
            <person name="La Ragione R."/>
            <person name="Hildebrand F."/>
            <person name="Pallen M.J."/>
        </authorList>
    </citation>
    <scope>NUCLEOTIDE SEQUENCE</scope>
    <source>
        <strain evidence="1">14508</strain>
    </source>
</reference>
<dbReference type="Gene3D" id="1.10.1370.30">
    <property type="match status" value="1"/>
</dbReference>
<reference evidence="1" key="1">
    <citation type="submission" date="2020-10" db="EMBL/GenBank/DDBJ databases">
        <authorList>
            <person name="Gilroy R."/>
        </authorList>
    </citation>
    <scope>NUCLEOTIDE SEQUENCE</scope>
    <source>
        <strain evidence="1">14508</strain>
    </source>
</reference>
<proteinExistence type="predicted"/>
<comment type="caution">
    <text evidence="1">The sequence shown here is derived from an EMBL/GenBank/DDBJ whole genome shotgun (WGS) entry which is preliminary data.</text>
</comment>
<gene>
    <name evidence="1" type="ORF">IAD04_00815</name>
</gene>
<dbReference type="EMBL" id="DVKI01000025">
    <property type="protein sequence ID" value="HIT16906.1"/>
    <property type="molecule type" value="Genomic_DNA"/>
</dbReference>
<accession>A0A9D1G732</accession>
<sequence>MLKFSEYEYRPLEIEKITKDLTLLIEKFKNAKSAKQQSEILKEINDYRSDVETNMSLANVRFTINTQDPYYKKQKEMIDEVAPSYTALVNQFYKALVESPFRKSLEKKEGKLIFKMAEVALKAFDDSIIEDLVQENKLTTKYDALIASAKIRFQGKIYNLSELSKFLQSNVKATRAAASKAQSKWFEKHLEELDQIFDQLVHVRHQMATKLGYKNFVELGYLRLGRLDYDAKDVAAYRDQIYKYVVPLSKKLFRRQAKRLHLRAMKYYDYNLQFLSGNATPHGTTNELLQSAKQMYKEMSFETDQFFTFMCDS</sequence>
<evidence type="ECO:0000313" key="2">
    <source>
        <dbReference type="Proteomes" id="UP000886893"/>
    </source>
</evidence>